<gene>
    <name evidence="1" type="ORF">EWV85_11865</name>
</gene>
<proteinExistence type="predicted"/>
<comment type="caution">
    <text evidence="1">The sequence shown here is derived from an EMBL/GenBank/DDBJ whole genome shotgun (WGS) entry which is preliminary data.</text>
</comment>
<sequence>MLCNVGFLFNAVGSRESGVGSRSSGVGSRSSGVRSQEIIFIYSPHSPIPNSHFPIHNS</sequence>
<dbReference type="AlphaFoldDB" id="A0A551Y007"/>
<evidence type="ECO:0000313" key="2">
    <source>
        <dbReference type="Proteomes" id="UP000316443"/>
    </source>
</evidence>
<dbReference type="EMBL" id="SFCA01000120">
    <property type="protein sequence ID" value="TRT54295.1"/>
    <property type="molecule type" value="Genomic_DNA"/>
</dbReference>
<accession>A0A551Y007</accession>
<reference evidence="1 2" key="1">
    <citation type="submission" date="2019-01" db="EMBL/GenBank/DDBJ databases">
        <title>Coherence of Microcystis species and biogeography revealed through population genomics.</title>
        <authorList>
            <person name="Perez-Carrascal O.M."/>
            <person name="Terrat Y."/>
            <person name="Giani A."/>
            <person name="Fortin N."/>
            <person name="Tromas N."/>
            <person name="Shapiro B.J."/>
        </authorList>
    </citation>
    <scope>NUCLEOTIDE SEQUENCE [LARGE SCALE GENOMIC DNA]</scope>
    <source>
        <strain evidence="1">Ma_QC_C_20070703_M131</strain>
    </source>
</reference>
<name>A0A551Y007_MICAE</name>
<organism evidence="1 2">
    <name type="scientific">Microcystis aeruginosa Ma_QC_C_20070703_M131</name>
    <dbReference type="NCBI Taxonomy" id="2486263"/>
    <lineage>
        <taxon>Bacteria</taxon>
        <taxon>Bacillati</taxon>
        <taxon>Cyanobacteriota</taxon>
        <taxon>Cyanophyceae</taxon>
        <taxon>Oscillatoriophycideae</taxon>
        <taxon>Chroococcales</taxon>
        <taxon>Microcystaceae</taxon>
        <taxon>Microcystis</taxon>
    </lineage>
</organism>
<evidence type="ECO:0000313" key="1">
    <source>
        <dbReference type="EMBL" id="TRT54295.1"/>
    </source>
</evidence>
<dbReference type="Proteomes" id="UP000316443">
    <property type="component" value="Unassembled WGS sequence"/>
</dbReference>
<protein>
    <submittedName>
        <fullName evidence="1">AraC family transcriptional regulator</fullName>
    </submittedName>
</protein>